<gene>
    <name evidence="1" type="ORF">Pfra01_002907900</name>
</gene>
<keyword evidence="2" id="KW-1185">Reference proteome</keyword>
<evidence type="ECO:0000313" key="1">
    <source>
        <dbReference type="EMBL" id="GMF97598.1"/>
    </source>
</evidence>
<sequence length="85" mass="9357">MSGGLPVQYGGLPVQQHKALVDEWWITGRAAQGAGGRVVDYRYSSTRRWWTSGGLPVEQHKAQVDEWWVTGTAAQGAGGRVVDYR</sequence>
<name>A0A9W6YMI5_9STRA</name>
<dbReference type="AlphaFoldDB" id="A0A9W6YMI5"/>
<organism evidence="1 2">
    <name type="scientific">Phytophthora fragariaefolia</name>
    <dbReference type="NCBI Taxonomy" id="1490495"/>
    <lineage>
        <taxon>Eukaryota</taxon>
        <taxon>Sar</taxon>
        <taxon>Stramenopiles</taxon>
        <taxon>Oomycota</taxon>
        <taxon>Peronosporomycetes</taxon>
        <taxon>Peronosporales</taxon>
        <taxon>Peronosporaceae</taxon>
        <taxon>Phytophthora</taxon>
    </lineage>
</organism>
<dbReference type="EMBL" id="BSXT01015409">
    <property type="protein sequence ID" value="GMF97598.1"/>
    <property type="molecule type" value="Genomic_DNA"/>
</dbReference>
<evidence type="ECO:0000313" key="2">
    <source>
        <dbReference type="Proteomes" id="UP001165121"/>
    </source>
</evidence>
<reference evidence="1" key="1">
    <citation type="submission" date="2023-04" db="EMBL/GenBank/DDBJ databases">
        <title>Phytophthora fragariaefolia NBRC 109709.</title>
        <authorList>
            <person name="Ichikawa N."/>
            <person name="Sato H."/>
            <person name="Tonouchi N."/>
        </authorList>
    </citation>
    <scope>NUCLEOTIDE SEQUENCE</scope>
    <source>
        <strain evidence="1">NBRC 109709</strain>
    </source>
</reference>
<protein>
    <submittedName>
        <fullName evidence="1">Unnamed protein product</fullName>
    </submittedName>
</protein>
<accession>A0A9W6YMI5</accession>
<dbReference type="Proteomes" id="UP001165121">
    <property type="component" value="Unassembled WGS sequence"/>
</dbReference>
<comment type="caution">
    <text evidence="1">The sequence shown here is derived from an EMBL/GenBank/DDBJ whole genome shotgun (WGS) entry which is preliminary data.</text>
</comment>
<proteinExistence type="predicted"/>